<evidence type="ECO:0000313" key="3">
    <source>
        <dbReference type="WBParaSite" id="HPLM_0000681601-mRNA-1"/>
    </source>
</evidence>
<dbReference type="WBParaSite" id="HPLM_0000681601-mRNA-1">
    <property type="protein sequence ID" value="HPLM_0000681601-mRNA-1"/>
    <property type="gene ID" value="HPLM_0000681601"/>
</dbReference>
<dbReference type="Gene3D" id="3.90.1200.10">
    <property type="match status" value="1"/>
</dbReference>
<accession>A0A0N4W973</accession>
<keyword evidence="2" id="KW-1185">Reference proteome</keyword>
<dbReference type="EMBL" id="UZAF01016551">
    <property type="protein sequence ID" value="VDO30085.1"/>
    <property type="molecule type" value="Genomic_DNA"/>
</dbReference>
<dbReference type="AlphaFoldDB" id="A0A0N4W973"/>
<dbReference type="OrthoDB" id="3649325at2759"/>
<name>A0A0N4W973_HAEPC</name>
<organism evidence="3">
    <name type="scientific">Haemonchus placei</name>
    <name type="common">Barber's pole worm</name>
    <dbReference type="NCBI Taxonomy" id="6290"/>
    <lineage>
        <taxon>Eukaryota</taxon>
        <taxon>Metazoa</taxon>
        <taxon>Ecdysozoa</taxon>
        <taxon>Nematoda</taxon>
        <taxon>Chromadorea</taxon>
        <taxon>Rhabditida</taxon>
        <taxon>Rhabditina</taxon>
        <taxon>Rhabditomorpha</taxon>
        <taxon>Strongyloidea</taxon>
        <taxon>Trichostrongylidae</taxon>
        <taxon>Haemonchus</taxon>
    </lineage>
</organism>
<evidence type="ECO:0000313" key="1">
    <source>
        <dbReference type="EMBL" id="VDO30085.1"/>
    </source>
</evidence>
<evidence type="ECO:0000313" key="2">
    <source>
        <dbReference type="Proteomes" id="UP000268014"/>
    </source>
</evidence>
<proteinExistence type="predicted"/>
<protein>
    <submittedName>
        <fullName evidence="3">Choline/ethanolamine kinase</fullName>
    </submittedName>
</protein>
<reference evidence="3" key="1">
    <citation type="submission" date="2017-02" db="UniProtKB">
        <authorList>
            <consortium name="WormBaseParasite"/>
        </authorList>
    </citation>
    <scope>IDENTIFICATION</scope>
</reference>
<sequence>MFDVVYERKSFCEAYLDEVYKMRDAGNNPHFPSDLVTGDREADLERLITESTLFMAVANMYWTCWAFVNAEASFRFSSQEQCSLRTS</sequence>
<dbReference type="Proteomes" id="UP000268014">
    <property type="component" value="Unassembled WGS sequence"/>
</dbReference>
<gene>
    <name evidence="1" type="ORF">HPLM_LOCUS6808</name>
</gene>
<dbReference type="STRING" id="6290.A0A0N4W973"/>
<reference evidence="1 2" key="2">
    <citation type="submission" date="2018-11" db="EMBL/GenBank/DDBJ databases">
        <authorList>
            <consortium name="Pathogen Informatics"/>
        </authorList>
    </citation>
    <scope>NUCLEOTIDE SEQUENCE [LARGE SCALE GENOMIC DNA]</scope>
    <source>
        <strain evidence="1 2">MHpl1</strain>
    </source>
</reference>
<dbReference type="Pfam" id="PF01633">
    <property type="entry name" value="Choline_kinase"/>
    <property type="match status" value="1"/>
</dbReference>